<dbReference type="Proteomes" id="UP000006036">
    <property type="component" value="Chromosome 1"/>
</dbReference>
<reference evidence="2" key="3">
    <citation type="submission" date="2012-07" db="EMBL/GenBank/DDBJ databases">
        <authorList>
            <person name="Akiyama T."/>
            <person name="Takeshita N."/>
            <person name="Ohmagari N."/>
            <person name="Kirikae T."/>
        </authorList>
    </citation>
    <scope>NUCLEOTIDE SEQUENCE</scope>
    <source>
        <strain evidence="2">ATCC BAA-847</strain>
    </source>
</reference>
<dbReference type="SUPFAM" id="SSF51161">
    <property type="entry name" value="Trimeric LpxA-like enzymes"/>
    <property type="match status" value="1"/>
</dbReference>
<name>A0AAI8MKQ0_9HELI</name>
<organism evidence="2 5">
    <name type="scientific">Helicobacter cinaedi CCUG 18818 = ATCC BAA-847</name>
    <dbReference type="NCBI Taxonomy" id="537971"/>
    <lineage>
        <taxon>Bacteria</taxon>
        <taxon>Pseudomonadati</taxon>
        <taxon>Campylobacterota</taxon>
        <taxon>Epsilonproteobacteria</taxon>
        <taxon>Campylobacterales</taxon>
        <taxon>Helicobacteraceae</taxon>
        <taxon>Helicobacter</taxon>
    </lineage>
</organism>
<dbReference type="CDD" id="cd03358">
    <property type="entry name" value="LbH_WxcM_N_like"/>
    <property type="match status" value="1"/>
</dbReference>
<protein>
    <submittedName>
        <fullName evidence="2">Acetyltransferase</fullName>
        <ecNumber evidence="2">2.3.1.-</ecNumber>
    </submittedName>
    <submittedName>
        <fullName evidence="3">Bacterial transferase hexapeptide repeat protein</fullName>
    </submittedName>
</protein>
<evidence type="ECO:0000313" key="3">
    <source>
        <dbReference type="EMBL" id="EFR46330.1"/>
    </source>
</evidence>
<reference evidence="4" key="4">
    <citation type="journal article" date="2014" name="Genome Announc.">
        <title>Draft genome sequences of six enterohepatic helicobacter species isolated from humans and one from rhesus macaques.</title>
        <authorList>
            <person name="Shen Z."/>
            <person name="Sheh A."/>
            <person name="Young S.K."/>
            <person name="Abouelliel A."/>
            <person name="Ward D.V."/>
            <person name="Earl A.M."/>
            <person name="Fox J.G."/>
        </authorList>
    </citation>
    <scope>NUCLEOTIDE SEQUENCE [LARGE SCALE GENOMIC DNA]</scope>
    <source>
        <strain evidence="4">CCUG 18818</strain>
    </source>
</reference>
<comment type="similarity">
    <text evidence="1">Belongs to the transferase hexapeptide repeat family.</text>
</comment>
<dbReference type="GeneID" id="66538607"/>
<dbReference type="EMBL" id="DS990391">
    <property type="protein sequence ID" value="EFR46330.1"/>
    <property type="molecule type" value="Genomic_DNA"/>
</dbReference>
<gene>
    <name evidence="2" type="ORF">HCBAA847_0113</name>
    <name evidence="3" type="ORF">HCCG_00877</name>
</gene>
<accession>A0AAI8MKQ0</accession>
<dbReference type="Proteomes" id="UP000005755">
    <property type="component" value="Unassembled WGS sequence"/>
</dbReference>
<dbReference type="RefSeq" id="WP_002956187.1">
    <property type="nucleotide sequence ID" value="NC_020555.1"/>
</dbReference>
<dbReference type="KEGG" id="hcb:HCBAA847_0113"/>
<evidence type="ECO:0000313" key="4">
    <source>
        <dbReference type="Proteomes" id="UP000005755"/>
    </source>
</evidence>
<dbReference type="InterPro" id="IPR011004">
    <property type="entry name" value="Trimer_LpxA-like_sf"/>
</dbReference>
<dbReference type="AlphaFoldDB" id="A0AAI8MKQ0"/>
<dbReference type="Pfam" id="PF00132">
    <property type="entry name" value="Hexapep"/>
    <property type="match status" value="1"/>
</dbReference>
<proteinExistence type="inferred from homology"/>
<dbReference type="InterPro" id="IPR050179">
    <property type="entry name" value="Trans_hexapeptide_repeat"/>
</dbReference>
<evidence type="ECO:0000313" key="2">
    <source>
        <dbReference type="EMBL" id="BAM31373.1"/>
    </source>
</evidence>
<keyword evidence="4" id="KW-1185">Reference proteome</keyword>
<evidence type="ECO:0000313" key="5">
    <source>
        <dbReference type="Proteomes" id="UP000006036"/>
    </source>
</evidence>
<sequence>MRILHSGLKNVSYGKNVKVVNPSNLYDCTLEDDVFVGPFCEIQSQVKIGRRTRIQSHSFICSLVEIGQDCFIGHGVMFINDRFTEGFPAQSKDLWEGTRIGNNVSIGSNATILPVNICDNVVIGAGAVVTRSITQSGIYAGNPASLLRKLPQENTAKGQNNES</sequence>
<dbReference type="PANTHER" id="PTHR43300:SF4">
    <property type="entry name" value="ACYL-[ACYL-CARRIER-PROTEIN]--UDP-N-ACETYLGLUCOSAMINE O-ACYLTRANSFERASE"/>
    <property type="match status" value="1"/>
</dbReference>
<dbReference type="Pfam" id="PF14602">
    <property type="entry name" value="Hexapep_2"/>
    <property type="match status" value="1"/>
</dbReference>
<dbReference type="InterPro" id="IPR001451">
    <property type="entry name" value="Hexapep"/>
</dbReference>
<dbReference type="GO" id="GO:0016746">
    <property type="term" value="F:acyltransferase activity"/>
    <property type="evidence" value="ECO:0007669"/>
    <property type="project" value="UniProtKB-KW"/>
</dbReference>
<dbReference type="Gene3D" id="2.160.10.10">
    <property type="entry name" value="Hexapeptide repeat proteins"/>
    <property type="match status" value="1"/>
</dbReference>
<dbReference type="EMBL" id="AP012492">
    <property type="protein sequence ID" value="BAM31373.1"/>
    <property type="molecule type" value="Genomic_DNA"/>
</dbReference>
<keyword evidence="2" id="KW-0012">Acyltransferase</keyword>
<dbReference type="EC" id="2.3.1.-" evidence="2"/>
<keyword evidence="2" id="KW-0808">Transferase</keyword>
<reference evidence="2 5" key="2">
    <citation type="journal article" date="2012" name="J. Bacteriol.">
        <title>Complete Genome Sequence of Helicobacter cinaedi Type Strain ATCC BAA-847.</title>
        <authorList>
            <person name="Miyoshi-Akiyama T."/>
            <person name="Takeshita N."/>
            <person name="Ohmagari N."/>
            <person name="Kirikae T."/>
        </authorList>
    </citation>
    <scope>NUCLEOTIDE SEQUENCE [LARGE SCALE GENOMIC DNA]</scope>
    <source>
        <strain evidence="2 5">ATCC BAA-847</strain>
    </source>
</reference>
<dbReference type="PANTHER" id="PTHR43300">
    <property type="entry name" value="ACETYLTRANSFERASE"/>
    <property type="match status" value="1"/>
</dbReference>
<reference evidence="3" key="1">
    <citation type="submission" date="2008-08" db="EMBL/GenBank/DDBJ databases">
        <title>Annotation of Helicobacter cinaedi strain CCUG 18818.</title>
        <authorList>
            <consortium name="The Broad Institute Genome Sequencing Platform"/>
            <person name="Fox J.G."/>
            <person name="Shen Z."/>
            <person name="Charoenlap N."/>
            <person name="Schauer D.B."/>
            <person name="Ward D."/>
            <person name="Mehta T."/>
            <person name="Young S."/>
            <person name="Jaffe D."/>
            <person name="Gnerre S."/>
            <person name="Berlin A."/>
            <person name="Heiman D."/>
            <person name="Hepburn T."/>
            <person name="Shea T."/>
            <person name="Sykes S."/>
            <person name="Alvarado L."/>
            <person name="Kodira C."/>
            <person name="Borodovsky M."/>
            <person name="Lander E."/>
            <person name="Galagan J."/>
            <person name="Nusbaum C."/>
            <person name="Birren B."/>
        </authorList>
    </citation>
    <scope>NUCLEOTIDE SEQUENCE</scope>
    <source>
        <strain evidence="3">CCUG 18818</strain>
    </source>
</reference>
<evidence type="ECO:0000256" key="1">
    <source>
        <dbReference type="ARBA" id="ARBA00007274"/>
    </source>
</evidence>